<feature type="signal peptide" evidence="1">
    <location>
        <begin position="1"/>
        <end position="25"/>
    </location>
</feature>
<feature type="chain" id="PRO_5046014994" evidence="1">
    <location>
        <begin position="26"/>
        <end position="241"/>
    </location>
</feature>
<accession>A0ABY5SQ00</accession>
<keyword evidence="3" id="KW-1185">Reference proteome</keyword>
<name>A0ABY5SQ00_9MICO</name>
<evidence type="ECO:0000256" key="1">
    <source>
        <dbReference type="SAM" id="SignalP"/>
    </source>
</evidence>
<gene>
    <name evidence="2" type="ORF">L1F31_02525</name>
</gene>
<organism evidence="2 3">
    <name type="scientific">Brevibacterium spongiae</name>
    <dbReference type="NCBI Taxonomy" id="2909672"/>
    <lineage>
        <taxon>Bacteria</taxon>
        <taxon>Bacillati</taxon>
        <taxon>Actinomycetota</taxon>
        <taxon>Actinomycetes</taxon>
        <taxon>Micrococcales</taxon>
        <taxon>Brevibacteriaceae</taxon>
        <taxon>Brevibacterium</taxon>
    </lineage>
</organism>
<evidence type="ECO:0000313" key="2">
    <source>
        <dbReference type="EMBL" id="UVI36562.1"/>
    </source>
</evidence>
<dbReference type="EMBL" id="CP093443">
    <property type="protein sequence ID" value="UVI36562.1"/>
    <property type="molecule type" value="Genomic_DNA"/>
</dbReference>
<keyword evidence="1" id="KW-0732">Signal</keyword>
<protein>
    <submittedName>
        <fullName evidence="2">Uncharacterized protein</fullName>
    </submittedName>
</protein>
<dbReference type="Proteomes" id="UP001064879">
    <property type="component" value="Chromosome"/>
</dbReference>
<proteinExistence type="predicted"/>
<dbReference type="RefSeq" id="WP_265419131.1">
    <property type="nucleotide sequence ID" value="NZ_CP093443.1"/>
</dbReference>
<sequence length="241" mass="26427">MKFLKRALVASFAALSLAIAPAVSAEAASAKFDVTKSSAKSIVVSSSADRQIEIEMLHKKSGVKRWKVVSDIYKAEGYSNAGEEADVAIFANDDDPRRTRVALNVSRHGLGKYEIGASRVSGYDSTDWDAEQVVSRTDFTKGSFYVRGKTDASLSSNRKGGTVTLTSSTKVYNPERYSKVAYSPKVKFQVKSGGKWKTLKMISAKRGKAVYKVKSKSKKYYRVTFSQKGWATGATSKSVRR</sequence>
<reference evidence="2" key="1">
    <citation type="submission" date="2022-03" db="EMBL/GenBank/DDBJ databases">
        <title>Brevibacterium spongiae sp. nov., isolated from marine sponge.</title>
        <authorList>
            <person name="Li Z."/>
            <person name="Zhang M."/>
        </authorList>
    </citation>
    <scope>NUCLEOTIDE SEQUENCE</scope>
    <source>
        <strain evidence="2">WHS-Z9</strain>
    </source>
</reference>
<evidence type="ECO:0000313" key="3">
    <source>
        <dbReference type="Proteomes" id="UP001064879"/>
    </source>
</evidence>